<gene>
    <name evidence="1" type="ORF">EVAR_46117_1</name>
</gene>
<evidence type="ECO:0000313" key="2">
    <source>
        <dbReference type="Proteomes" id="UP000299102"/>
    </source>
</evidence>
<comment type="caution">
    <text evidence="1">The sequence shown here is derived from an EMBL/GenBank/DDBJ whole genome shotgun (WGS) entry which is preliminary data.</text>
</comment>
<protein>
    <submittedName>
        <fullName evidence="1">Uncharacterized protein</fullName>
    </submittedName>
</protein>
<proteinExistence type="predicted"/>
<accession>A0A4C1XP42</accession>
<dbReference type="Proteomes" id="UP000299102">
    <property type="component" value="Unassembled WGS sequence"/>
</dbReference>
<evidence type="ECO:0000313" key="1">
    <source>
        <dbReference type="EMBL" id="GBP65591.1"/>
    </source>
</evidence>
<name>A0A4C1XP42_EUMVA</name>
<keyword evidence="2" id="KW-1185">Reference proteome</keyword>
<reference evidence="1 2" key="1">
    <citation type="journal article" date="2019" name="Commun. Biol.">
        <title>The bagworm genome reveals a unique fibroin gene that provides high tensile strength.</title>
        <authorList>
            <person name="Kono N."/>
            <person name="Nakamura H."/>
            <person name="Ohtoshi R."/>
            <person name="Tomita M."/>
            <person name="Numata K."/>
            <person name="Arakawa K."/>
        </authorList>
    </citation>
    <scope>NUCLEOTIDE SEQUENCE [LARGE SCALE GENOMIC DNA]</scope>
</reference>
<dbReference type="EMBL" id="BGZK01000933">
    <property type="protein sequence ID" value="GBP65591.1"/>
    <property type="molecule type" value="Genomic_DNA"/>
</dbReference>
<organism evidence="1 2">
    <name type="scientific">Eumeta variegata</name>
    <name type="common">Bagworm moth</name>
    <name type="synonym">Eumeta japonica</name>
    <dbReference type="NCBI Taxonomy" id="151549"/>
    <lineage>
        <taxon>Eukaryota</taxon>
        <taxon>Metazoa</taxon>
        <taxon>Ecdysozoa</taxon>
        <taxon>Arthropoda</taxon>
        <taxon>Hexapoda</taxon>
        <taxon>Insecta</taxon>
        <taxon>Pterygota</taxon>
        <taxon>Neoptera</taxon>
        <taxon>Endopterygota</taxon>
        <taxon>Lepidoptera</taxon>
        <taxon>Glossata</taxon>
        <taxon>Ditrysia</taxon>
        <taxon>Tineoidea</taxon>
        <taxon>Psychidae</taxon>
        <taxon>Oiketicinae</taxon>
        <taxon>Eumeta</taxon>
    </lineage>
</organism>
<sequence length="128" mass="14212">MKATSTTSDRAVPRSKYDIASLVSACDVRKETVSAGLCIISKNYVSPCSSQRRSSLEYILKTVLEFLRARAPRPARNNRIISRRERKQNRMLSSYVRGDKGRGIKITGRGVAVVSIRAARAAAVVNHY</sequence>
<dbReference type="AlphaFoldDB" id="A0A4C1XP42"/>